<accession>A1XRC1</accession>
<sequence length="267" mass="31301">MNIVFSSDENYAPHLSVCLYSILSHNYNINFYILDLGIKEESKSFIKSLVEKFNSNIEFIKISVDSFSNFPIYIDYISLATYARLKLTDYLPQLEKVLYLDIDTIVNGSLIDLWDLDLNEYYIAAVADPFIESLNYKTILGLDKNIYFNAGVLLIDCIKWKQYNIFDKSVKIIKDLSKKLQYQDQDILNLILKDKVLLLDCRYNFMPSQLDFIKRDKVRKGIKITTPIVIYHYCGPKKPWHIDCTNFNCELYAYLSNKLQDKPAHWS</sequence>
<evidence type="ECO:0000313" key="4">
    <source>
        <dbReference type="EMBL" id="ABG36533.1"/>
    </source>
</evidence>
<keyword evidence="2 4" id="KW-0808">Transferase</keyword>
<dbReference type="InterPro" id="IPR029044">
    <property type="entry name" value="Nucleotide-diphossugar_trans"/>
</dbReference>
<dbReference type="InterPro" id="IPR002495">
    <property type="entry name" value="Glyco_trans_8"/>
</dbReference>
<proteinExistence type="predicted"/>
<protein>
    <submittedName>
        <fullName evidence="4">Glycosyltransferase</fullName>
    </submittedName>
</protein>
<dbReference type="GO" id="GO:0046872">
    <property type="term" value="F:metal ion binding"/>
    <property type="evidence" value="ECO:0007669"/>
    <property type="project" value="UniProtKB-KW"/>
</dbReference>
<dbReference type="GeneID" id="60733969"/>
<dbReference type="PANTHER" id="PTHR13778">
    <property type="entry name" value="GLYCOSYLTRANSFERASE 8 DOMAIN-CONTAINING PROTEIN"/>
    <property type="match status" value="1"/>
</dbReference>
<name>A1XRC1_HAEDC</name>
<evidence type="ECO:0000256" key="1">
    <source>
        <dbReference type="ARBA" id="ARBA00022676"/>
    </source>
</evidence>
<dbReference type="Gene3D" id="3.90.550.10">
    <property type="entry name" value="Spore Coat Polysaccharide Biosynthesis Protein SpsA, Chain A"/>
    <property type="match status" value="1"/>
</dbReference>
<reference evidence="4" key="1">
    <citation type="journal article" date="2007" name="Infect. Immun.">
        <title>Identification of genes involved in the expression of atypical lipooligosaccharide structures from a second class of Haemophilus ducreyi.</title>
        <authorList>
            <person name="Post D.M."/>
            <person name="Munson R.S. Jr"/>
            <person name="Baker B."/>
            <person name="Zhong H."/>
            <person name="Bozue J.A."/>
            <person name="Gibson B.W."/>
        </authorList>
    </citation>
    <scope>NUCLEOTIDE SEQUENCE</scope>
    <source>
        <strain evidence="4">33921</strain>
    </source>
</reference>
<dbReference type="AlphaFoldDB" id="A1XRC1"/>
<evidence type="ECO:0000256" key="3">
    <source>
        <dbReference type="ARBA" id="ARBA00022723"/>
    </source>
</evidence>
<dbReference type="GO" id="GO:0016757">
    <property type="term" value="F:glycosyltransferase activity"/>
    <property type="evidence" value="ECO:0007669"/>
    <property type="project" value="UniProtKB-KW"/>
</dbReference>
<dbReference type="EMBL" id="DQ646555">
    <property type="protein sequence ID" value="ABG36533.1"/>
    <property type="molecule type" value="Genomic_DNA"/>
</dbReference>
<keyword evidence="1" id="KW-0328">Glycosyltransferase</keyword>
<dbReference type="RefSeq" id="WP_158077647.1">
    <property type="nucleotide sequence ID" value="NZ_CP015425.1"/>
</dbReference>
<dbReference type="CDD" id="cd04194">
    <property type="entry name" value="GT8_A4GalT_like"/>
    <property type="match status" value="1"/>
</dbReference>
<keyword evidence="3" id="KW-0479">Metal-binding</keyword>
<organism evidence="4">
    <name type="scientific">Haemophilus ducreyi</name>
    <dbReference type="NCBI Taxonomy" id="730"/>
    <lineage>
        <taxon>Bacteria</taxon>
        <taxon>Pseudomonadati</taxon>
        <taxon>Pseudomonadota</taxon>
        <taxon>Gammaproteobacteria</taxon>
        <taxon>Pasteurellales</taxon>
        <taxon>Pasteurellaceae</taxon>
        <taxon>Haemophilus</taxon>
    </lineage>
</organism>
<dbReference type="CAZy" id="GT8">
    <property type="family name" value="Glycosyltransferase Family 8"/>
</dbReference>
<dbReference type="PANTHER" id="PTHR13778:SF47">
    <property type="entry name" value="LIPOPOLYSACCHARIDE 1,3-GALACTOSYLTRANSFERASE"/>
    <property type="match status" value="1"/>
</dbReference>
<gene>
    <name evidence="4" type="primary">lbgB</name>
</gene>
<evidence type="ECO:0000256" key="2">
    <source>
        <dbReference type="ARBA" id="ARBA00022679"/>
    </source>
</evidence>
<dbReference type="SUPFAM" id="SSF53448">
    <property type="entry name" value="Nucleotide-diphospho-sugar transferases"/>
    <property type="match status" value="1"/>
</dbReference>
<dbReference type="InterPro" id="IPR050748">
    <property type="entry name" value="Glycosyltrans_8_dom-fam"/>
</dbReference>
<dbReference type="Pfam" id="PF01501">
    <property type="entry name" value="Glyco_transf_8"/>
    <property type="match status" value="1"/>
</dbReference>